<dbReference type="SUPFAM" id="SSF53383">
    <property type="entry name" value="PLP-dependent transferases"/>
    <property type="match status" value="1"/>
</dbReference>
<dbReference type="KEGG" id="aaf:AURANDRAFT_63695"/>
<keyword evidence="1" id="KW-0663">Pyridoxal phosphate</keyword>
<evidence type="ECO:0000259" key="3">
    <source>
        <dbReference type="Pfam" id="PF00266"/>
    </source>
</evidence>
<protein>
    <recommendedName>
        <fullName evidence="3">Aminotransferase class V domain-containing protein</fullName>
    </recommendedName>
</protein>
<feature type="region of interest" description="Disordered" evidence="2">
    <location>
        <begin position="1"/>
        <end position="95"/>
    </location>
</feature>
<evidence type="ECO:0000313" key="5">
    <source>
        <dbReference type="Proteomes" id="UP000002729"/>
    </source>
</evidence>
<dbReference type="EMBL" id="GL833126">
    <property type="protein sequence ID" value="EGB09076.1"/>
    <property type="molecule type" value="Genomic_DNA"/>
</dbReference>
<dbReference type="PANTHER" id="PTHR43586">
    <property type="entry name" value="CYSTEINE DESULFURASE"/>
    <property type="match status" value="1"/>
</dbReference>
<dbReference type="Gene3D" id="3.40.640.10">
    <property type="entry name" value="Type I PLP-dependent aspartate aminotransferase-like (Major domain)"/>
    <property type="match status" value="1"/>
</dbReference>
<accession>F0Y7J1</accession>
<dbReference type="InterPro" id="IPR015424">
    <property type="entry name" value="PyrdxlP-dep_Trfase"/>
</dbReference>
<dbReference type="Gene3D" id="3.90.1150.10">
    <property type="entry name" value="Aspartate Aminotransferase, domain 1"/>
    <property type="match status" value="1"/>
</dbReference>
<dbReference type="OrthoDB" id="192707at2759"/>
<dbReference type="PANTHER" id="PTHR43586:SF8">
    <property type="entry name" value="CYSTEINE DESULFURASE 1, CHLOROPLASTIC"/>
    <property type="match status" value="1"/>
</dbReference>
<dbReference type="Proteomes" id="UP000002729">
    <property type="component" value="Unassembled WGS sequence"/>
</dbReference>
<dbReference type="RefSeq" id="XP_009036201.1">
    <property type="nucleotide sequence ID" value="XM_009037953.1"/>
</dbReference>
<dbReference type="InterPro" id="IPR007607">
    <property type="entry name" value="BacA/B"/>
</dbReference>
<evidence type="ECO:0000256" key="2">
    <source>
        <dbReference type="SAM" id="MobiDB-lite"/>
    </source>
</evidence>
<feature type="domain" description="Aminotransferase class V" evidence="3">
    <location>
        <begin position="247"/>
        <end position="613"/>
    </location>
</feature>
<dbReference type="AlphaFoldDB" id="F0Y7J1"/>
<sequence length="630" mass="65824">MSMLPPLRSAYPDSGNPPPMPPKKGNRRKVPVPPSEDDDDLHSYHASHHSYVPSPERVDDHMDEDPYGDDLYSVDPGAKRPPSAPPSEHFVDPPDVTISSGVAMKGELSFPKLLRVEGSFVGSLKAGGDIVVAPTGTLESDIDNDGGYLLVEGKVIGNVSVRRVQISSSGHIFGDITCNSFIIAPGAVVIGACQVRPEPPEKNLGALALALAATAARDLPAPMSDFYLEGPLGHESNFSYMNTATLGPAPRAVVEALSAAAADNEKNPNVDVYEYFKIGAELVRHKAAKFLGCSDAEVLLTPSTTFGLNTVGDGLIASGFVGAGDRVLTTDQEHYGATNVWRTRANATGFSIDEVAVPLFNATAAGVLAAFEAKLNATTYKVVAVAHVLTTTGFKLPLSELADLVHARGGLLVVDGAQAPGGLDVDFSKTGADAYATSSHKWGLGPKGSGLLCVKESAQPKVQATYLAGGYGRDIGALPDAYGVKTSSSGTVPPAIIAGQGAAFDYLADFGMADVEQHNMGLRARAAAAFSAMGCAPLGALDPAADSAPILTIALPDSHDATWTYRKLWLEYGIFVKSTGAASYPTEWPPGAPQQAIRFSFHVYNTETDVDRLVAAVAKILGDATVALTV</sequence>
<name>F0Y7J1_AURAN</name>
<evidence type="ECO:0000256" key="1">
    <source>
        <dbReference type="ARBA" id="ARBA00022898"/>
    </source>
</evidence>
<gene>
    <name evidence="4" type="ORF">AURANDRAFT_63695</name>
</gene>
<dbReference type="Pfam" id="PF04519">
    <property type="entry name" value="Bactofilin"/>
    <property type="match status" value="1"/>
</dbReference>
<evidence type="ECO:0000313" key="4">
    <source>
        <dbReference type="EMBL" id="EGB09076.1"/>
    </source>
</evidence>
<reference evidence="4 5" key="1">
    <citation type="journal article" date="2011" name="Proc. Natl. Acad. Sci. U.S.A.">
        <title>Niche of harmful alga Aureococcus anophagefferens revealed through ecogenomics.</title>
        <authorList>
            <person name="Gobler C.J."/>
            <person name="Berry D.L."/>
            <person name="Dyhrman S.T."/>
            <person name="Wilhelm S.W."/>
            <person name="Salamov A."/>
            <person name="Lobanov A.V."/>
            <person name="Zhang Y."/>
            <person name="Collier J.L."/>
            <person name="Wurch L.L."/>
            <person name="Kustka A.B."/>
            <person name="Dill B.D."/>
            <person name="Shah M."/>
            <person name="VerBerkmoes N.C."/>
            <person name="Kuo A."/>
            <person name="Terry A."/>
            <person name="Pangilinan J."/>
            <person name="Lindquist E.A."/>
            <person name="Lucas S."/>
            <person name="Paulsen I.T."/>
            <person name="Hattenrath-Lehmann T.K."/>
            <person name="Talmage S.C."/>
            <person name="Walker E.A."/>
            <person name="Koch F."/>
            <person name="Burson A.M."/>
            <person name="Marcoval M.A."/>
            <person name="Tang Y.Z."/>
            <person name="Lecleir G.R."/>
            <person name="Coyne K.J."/>
            <person name="Berg G.M."/>
            <person name="Bertrand E.M."/>
            <person name="Saito M.A."/>
            <person name="Gladyshev V.N."/>
            <person name="Grigoriev I.V."/>
        </authorList>
    </citation>
    <scope>NUCLEOTIDE SEQUENCE [LARGE SCALE GENOMIC DNA]</scope>
    <source>
        <strain evidence="5">CCMP 1984</strain>
    </source>
</reference>
<dbReference type="eggNOG" id="KOG1549">
    <property type="taxonomic scope" value="Eukaryota"/>
</dbReference>
<dbReference type="InterPro" id="IPR015421">
    <property type="entry name" value="PyrdxlP-dep_Trfase_major"/>
</dbReference>
<dbReference type="GeneID" id="20224456"/>
<organism evidence="5">
    <name type="scientific">Aureococcus anophagefferens</name>
    <name type="common">Harmful bloom alga</name>
    <dbReference type="NCBI Taxonomy" id="44056"/>
    <lineage>
        <taxon>Eukaryota</taxon>
        <taxon>Sar</taxon>
        <taxon>Stramenopiles</taxon>
        <taxon>Ochrophyta</taxon>
        <taxon>Pelagophyceae</taxon>
        <taxon>Pelagomonadales</taxon>
        <taxon>Pelagomonadaceae</taxon>
        <taxon>Aureococcus</taxon>
    </lineage>
</organism>
<dbReference type="InterPro" id="IPR015422">
    <property type="entry name" value="PyrdxlP-dep_Trfase_small"/>
</dbReference>
<dbReference type="Pfam" id="PF00266">
    <property type="entry name" value="Aminotran_5"/>
    <property type="match status" value="1"/>
</dbReference>
<dbReference type="InterPro" id="IPR000192">
    <property type="entry name" value="Aminotrans_V_dom"/>
</dbReference>
<dbReference type="InParanoid" id="F0Y7J1"/>
<keyword evidence="5" id="KW-1185">Reference proteome</keyword>
<proteinExistence type="predicted"/>